<dbReference type="GO" id="GO:0004520">
    <property type="term" value="F:DNA endonuclease activity"/>
    <property type="evidence" value="ECO:0007669"/>
    <property type="project" value="InterPro"/>
</dbReference>
<feature type="binding site" evidence="10">
    <location>
        <position position="204"/>
    </location>
    <ligand>
        <name>Mn(2+)</name>
        <dbReference type="ChEBI" id="CHEBI:29035"/>
    </ligand>
</feature>
<dbReference type="NCBIfam" id="TIGR00287">
    <property type="entry name" value="cas1"/>
    <property type="match status" value="1"/>
</dbReference>
<keyword evidence="1 10" id="KW-0540">Nuclease</keyword>
<dbReference type="NCBIfam" id="TIGR03639">
    <property type="entry name" value="cas1_NMENI"/>
    <property type="match status" value="1"/>
</dbReference>
<comment type="subunit">
    <text evidence="9 10">Homodimer, forms a heterotetramer with a Cas2 homodimer.</text>
</comment>
<keyword evidence="3 10" id="KW-0255">Endonuclease</keyword>
<dbReference type="GO" id="GO:0046872">
    <property type="term" value="F:metal ion binding"/>
    <property type="evidence" value="ECO:0007669"/>
    <property type="project" value="UniProtKB-UniRule"/>
</dbReference>
<dbReference type="InterPro" id="IPR042211">
    <property type="entry name" value="CRISPR-assoc_Cas1_N"/>
</dbReference>
<protein>
    <recommendedName>
        <fullName evidence="10">CRISPR-associated endonuclease Cas1</fullName>
        <ecNumber evidence="10">3.1.-.-</ecNumber>
    </recommendedName>
</protein>
<comment type="caution">
    <text evidence="11">The sequence shown here is derived from an EMBL/GenBank/DDBJ whole genome shotgun (WGS) entry which is preliminary data.</text>
</comment>
<evidence type="ECO:0000256" key="2">
    <source>
        <dbReference type="ARBA" id="ARBA00022723"/>
    </source>
</evidence>
<dbReference type="PANTHER" id="PTHR34353">
    <property type="entry name" value="CRISPR-ASSOCIATED ENDONUCLEASE CAS1 1"/>
    <property type="match status" value="1"/>
</dbReference>
<dbReference type="Pfam" id="PF01867">
    <property type="entry name" value="Cas_Cas1"/>
    <property type="match status" value="1"/>
</dbReference>
<feature type="binding site" evidence="10">
    <location>
        <position position="147"/>
    </location>
    <ligand>
        <name>Mn(2+)</name>
        <dbReference type="ChEBI" id="CHEBI:29035"/>
    </ligand>
</feature>
<dbReference type="HOGENOM" id="CLU_055263_1_0_11"/>
<keyword evidence="2 10" id="KW-0479">Metal-binding</keyword>
<dbReference type="GO" id="GO:0043571">
    <property type="term" value="P:maintenance of CRISPR repeat elements"/>
    <property type="evidence" value="ECO:0007669"/>
    <property type="project" value="UniProtKB-UniRule"/>
</dbReference>
<evidence type="ECO:0000256" key="5">
    <source>
        <dbReference type="ARBA" id="ARBA00022842"/>
    </source>
</evidence>
<comment type="similarity">
    <text evidence="10">Belongs to the CRISPR-associated endonuclease Cas1 family.</text>
</comment>
<dbReference type="InterPro" id="IPR019855">
    <property type="entry name" value="CRISPR-assoc_Cas1_NMENI"/>
</dbReference>
<dbReference type="Proteomes" id="UP000006415">
    <property type="component" value="Unassembled WGS sequence"/>
</dbReference>
<evidence type="ECO:0000256" key="10">
    <source>
        <dbReference type="HAMAP-Rule" id="MF_01470"/>
    </source>
</evidence>
<evidence type="ECO:0000313" key="11">
    <source>
        <dbReference type="EMBL" id="EJD65014.1"/>
    </source>
</evidence>
<keyword evidence="4 10" id="KW-0378">Hydrolase</keyword>
<reference evidence="11 12" key="1">
    <citation type="submission" date="2012-01" db="EMBL/GenBank/DDBJ databases">
        <title>The Genome Sequence of Scardovia wiggsiae F0424.</title>
        <authorList>
            <consortium name="The Broad Institute Genome Sequencing Platform"/>
            <person name="Earl A."/>
            <person name="Ward D."/>
            <person name="Feldgarden M."/>
            <person name="Gevers D."/>
            <person name="Izard J."/>
            <person name="Ganesan A."/>
            <person name="Baranova O.V."/>
            <person name="Blanton J.M."/>
            <person name="Tanner A.C."/>
            <person name="Mathney J."/>
            <person name="Dewhirst F.E."/>
            <person name="Young S.K."/>
            <person name="Zeng Q."/>
            <person name="Gargeya S."/>
            <person name="Fitzgerald M."/>
            <person name="Haas B."/>
            <person name="Abouelleil A."/>
            <person name="Alvarado L."/>
            <person name="Arachchi H.M."/>
            <person name="Berlin A."/>
            <person name="Chapman S.B."/>
            <person name="Gearin G."/>
            <person name="Goldberg J."/>
            <person name="Griggs A."/>
            <person name="Gujja S."/>
            <person name="Hansen M."/>
            <person name="Heiman D."/>
            <person name="Howarth C."/>
            <person name="Larimer J."/>
            <person name="Lui A."/>
            <person name="MacDonald P.J.P."/>
            <person name="McCowen C."/>
            <person name="Montmayeur A."/>
            <person name="Murphy C."/>
            <person name="Neiman D."/>
            <person name="Pearson M."/>
            <person name="Priest M."/>
            <person name="Roberts A."/>
            <person name="Saif S."/>
            <person name="Shea T."/>
            <person name="Sisk P."/>
            <person name="Stolte C."/>
            <person name="Sykes S."/>
            <person name="Wortman J."/>
            <person name="Nusbaum C."/>
            <person name="Birren B."/>
        </authorList>
    </citation>
    <scope>NUCLEOTIDE SEQUENCE [LARGE SCALE GENOMIC DNA]</scope>
    <source>
        <strain evidence="11 12">F0424</strain>
    </source>
</reference>
<evidence type="ECO:0000256" key="7">
    <source>
        <dbReference type="ARBA" id="ARBA00023125"/>
    </source>
</evidence>
<keyword evidence="12" id="KW-1185">Reference proteome</keyword>
<organism evidence="11 12">
    <name type="scientific">Scardovia wiggsiae F0424</name>
    <dbReference type="NCBI Taxonomy" id="857290"/>
    <lineage>
        <taxon>Bacteria</taxon>
        <taxon>Bacillati</taxon>
        <taxon>Actinomycetota</taxon>
        <taxon>Actinomycetes</taxon>
        <taxon>Bifidobacteriales</taxon>
        <taxon>Bifidobacteriaceae</taxon>
        <taxon>Scardovia</taxon>
    </lineage>
</organism>
<dbReference type="EC" id="3.1.-.-" evidence="10"/>
<evidence type="ECO:0000256" key="8">
    <source>
        <dbReference type="ARBA" id="ARBA00023211"/>
    </source>
</evidence>
<dbReference type="InterPro" id="IPR042206">
    <property type="entry name" value="CRISPR-assoc_Cas1_C"/>
</dbReference>
<evidence type="ECO:0000313" key="12">
    <source>
        <dbReference type="Proteomes" id="UP000006415"/>
    </source>
</evidence>
<evidence type="ECO:0000256" key="4">
    <source>
        <dbReference type="ARBA" id="ARBA00022801"/>
    </source>
</evidence>
<comment type="function">
    <text evidence="10">CRISPR (clustered regularly interspaced short palindromic repeat), is an adaptive immune system that provides protection against mobile genetic elements (viruses, transposable elements and conjugative plasmids). CRISPR clusters contain spacers, sequences complementary to antecedent mobile elements, and target invading nucleic acids. CRISPR clusters are transcribed and processed into CRISPR RNA (crRNA). Acts as a dsDNA endonuclease. Involved in the integration of spacer DNA into the CRISPR cassette.</text>
</comment>
<evidence type="ECO:0000256" key="9">
    <source>
        <dbReference type="ARBA" id="ARBA00038592"/>
    </source>
</evidence>
<dbReference type="GO" id="GO:0016787">
    <property type="term" value="F:hydrolase activity"/>
    <property type="evidence" value="ECO:0007669"/>
    <property type="project" value="UniProtKB-KW"/>
</dbReference>
<comment type="cofactor">
    <cofactor evidence="10">
        <name>Mg(2+)</name>
        <dbReference type="ChEBI" id="CHEBI:18420"/>
    </cofactor>
    <cofactor evidence="10">
        <name>Mn(2+)</name>
        <dbReference type="ChEBI" id="CHEBI:29035"/>
    </cofactor>
</comment>
<dbReference type="PANTHER" id="PTHR34353:SF2">
    <property type="entry name" value="CRISPR-ASSOCIATED ENDONUCLEASE CAS1 1"/>
    <property type="match status" value="1"/>
</dbReference>
<dbReference type="RefSeq" id="WP_007147953.1">
    <property type="nucleotide sequence ID" value="NZ_AKCI01000001.1"/>
</dbReference>
<evidence type="ECO:0000256" key="1">
    <source>
        <dbReference type="ARBA" id="ARBA00022722"/>
    </source>
</evidence>
<accession>J0WZL4</accession>
<dbReference type="HAMAP" id="MF_01470">
    <property type="entry name" value="Cas1"/>
    <property type="match status" value="1"/>
</dbReference>
<keyword evidence="6 10" id="KW-0051">Antiviral defense</keyword>
<sequence>MAWRNIVITKHSKISAKMNHLVILTDDDSFQLPLDDVAIIVVETTRAVITTHAMSECLARNIKLIFCDSKGLPIGESLPYKINTNRVANIRKQFQWDQELKDMLWQRIVQEKIAHQAYVLSEIDCEDAETVRRLASVVTAGDMDNREAVAAHMYFPRLFTYEFVRGDDSNPVNALLNYGYSIILSETCRQVAQYGYLSELGIHHDNDKNPFNLACDLMEPFRPYVDKRIYELEEKELNPGTKVKLVELLRDEISEQNTNLSHLIELYVRDSLRYLDGSGKLPELGFIQ</sequence>
<dbReference type="GO" id="GO:0051607">
    <property type="term" value="P:defense response to virus"/>
    <property type="evidence" value="ECO:0007669"/>
    <property type="project" value="UniProtKB-UniRule"/>
</dbReference>
<dbReference type="eggNOG" id="COG1518">
    <property type="taxonomic scope" value="Bacteria"/>
</dbReference>
<dbReference type="STRING" id="857290.HMPREF9156_00889"/>
<dbReference type="EMBL" id="AGZS01000003">
    <property type="protein sequence ID" value="EJD65014.1"/>
    <property type="molecule type" value="Genomic_DNA"/>
</dbReference>
<dbReference type="OrthoDB" id="1550386at2"/>
<feature type="binding site" evidence="10">
    <location>
        <position position="219"/>
    </location>
    <ligand>
        <name>Mn(2+)</name>
        <dbReference type="ChEBI" id="CHEBI:29035"/>
    </ligand>
</feature>
<keyword evidence="5 10" id="KW-0460">Magnesium</keyword>
<evidence type="ECO:0000256" key="3">
    <source>
        <dbReference type="ARBA" id="ARBA00022759"/>
    </source>
</evidence>
<keyword evidence="7 10" id="KW-0238">DNA-binding</keyword>
<name>J0WZL4_9BIFI</name>
<dbReference type="InterPro" id="IPR002729">
    <property type="entry name" value="CRISPR-assoc_Cas1"/>
</dbReference>
<evidence type="ECO:0000256" key="6">
    <source>
        <dbReference type="ARBA" id="ARBA00023118"/>
    </source>
</evidence>
<gene>
    <name evidence="10" type="primary">cas1</name>
    <name evidence="11" type="ORF">HMPREF9156_00889</name>
</gene>
<dbReference type="Gene3D" id="3.100.10.20">
    <property type="entry name" value="CRISPR-associated endonuclease Cas1, N-terminal domain"/>
    <property type="match status" value="1"/>
</dbReference>
<dbReference type="AlphaFoldDB" id="J0WZL4"/>
<dbReference type="Gene3D" id="1.20.120.920">
    <property type="entry name" value="CRISPR-associated endonuclease Cas1, C-terminal domain"/>
    <property type="match status" value="1"/>
</dbReference>
<proteinExistence type="inferred from homology"/>
<dbReference type="GO" id="GO:0003677">
    <property type="term" value="F:DNA binding"/>
    <property type="evidence" value="ECO:0007669"/>
    <property type="project" value="UniProtKB-KW"/>
</dbReference>
<keyword evidence="8 10" id="KW-0464">Manganese</keyword>
<dbReference type="InterPro" id="IPR050646">
    <property type="entry name" value="Cas1"/>
</dbReference>